<evidence type="ECO:0000313" key="1">
    <source>
        <dbReference type="EMBL" id="AXH67921.1"/>
    </source>
</evidence>
<name>A0A345MBQ0_9CAUD</name>
<reference evidence="2" key="1">
    <citation type="submission" date="2018-07" db="EMBL/GenBank/DDBJ databases">
        <authorList>
            <person name="Quirk P.G."/>
            <person name="Krulwich T.A."/>
        </authorList>
    </citation>
    <scope>NUCLEOTIDE SEQUENCE [LARGE SCALE GENOMIC DNA]</scope>
</reference>
<keyword evidence="2" id="KW-1185">Reference proteome</keyword>
<dbReference type="Proteomes" id="UP000258832">
    <property type="component" value="Segment"/>
</dbReference>
<proteinExistence type="predicted"/>
<sequence length="109" mass="12054">MTAHPYVLADGLATLKELFGIPHNGTEYADHSDPDAIPTADDIVEMHAWAERAKADESFSRFMRRAHGLLDRAYMSSKVGYAQSAIATAQRAMSDADVHNRPRQVDRGL</sequence>
<evidence type="ECO:0000313" key="2">
    <source>
        <dbReference type="Proteomes" id="UP000258832"/>
    </source>
</evidence>
<dbReference type="GeneID" id="63209941"/>
<dbReference type="EMBL" id="MH576973">
    <property type="protein sequence ID" value="AXH67921.1"/>
    <property type="molecule type" value="Genomic_DNA"/>
</dbReference>
<accession>A0A345MBQ0</accession>
<dbReference type="RefSeq" id="YP_010013347.1">
    <property type="nucleotide sequence ID" value="NC_053510.1"/>
</dbReference>
<organism evidence="1 2">
    <name type="scientific">Mycobacterium phage Bromden</name>
    <dbReference type="NCBI Taxonomy" id="2283252"/>
    <lineage>
        <taxon>Viruses</taxon>
        <taxon>Duplodnaviria</taxon>
        <taxon>Heunggongvirae</taxon>
        <taxon>Uroviricota</taxon>
        <taxon>Caudoviricetes</taxon>
        <taxon>Vilmaviridae</taxon>
        <taxon>Lclasvirinae</taxon>
        <taxon>Bromdenvirus</taxon>
        <taxon>Bromdenvirus bromden</taxon>
    </lineage>
</organism>
<gene>
    <name evidence="1" type="primary">130</name>
    <name evidence="1" type="ORF">SEA_BROMDEN_130</name>
</gene>
<protein>
    <submittedName>
        <fullName evidence="1">Uncharacterized protein</fullName>
    </submittedName>
</protein>
<dbReference type="KEGG" id="vg:63209941"/>